<keyword evidence="1" id="KW-0812">Transmembrane</keyword>
<proteinExistence type="predicted"/>
<name>A0ABT8LB86_9BACT</name>
<dbReference type="RefSeq" id="WP_346759567.1">
    <property type="nucleotide sequence ID" value="NZ_JAUJEB010000004.1"/>
</dbReference>
<evidence type="ECO:0000313" key="2">
    <source>
        <dbReference type="EMBL" id="MDN5214232.1"/>
    </source>
</evidence>
<sequence length="310" mass="35400">MSTNKNYFDLIDSYLNGKMTSHEAIEFENQLQKDPLLESKFQLQKDIVDSIRNFRKAELKATLNAVEVGVGGSFTILKVAAGLGVMALLGIGIYYFTGNTENSDLPEISNNEISENNQGTVEKENTPIADTKHEKDIAIKGADKQITNVTEKKEKSEPVAAETKATENKDINDKSSNIQEVKKPVQPEIKLPEVVEDFDKEEGQISENIKVPENKLNQVTETYLPKTEVVEMDHRKYAFHYQFYNNKLYLYGKFDNKYEILELNTPTGISIYMFYKENFYELEQNQEKITPLSAIEDGTLIRDLKTIRDN</sequence>
<protein>
    <submittedName>
        <fullName evidence="2">Uncharacterized protein</fullName>
    </submittedName>
</protein>
<reference evidence="2" key="1">
    <citation type="submission" date="2023-06" db="EMBL/GenBank/DDBJ databases">
        <title>Genomic of Agaribacillus aureum.</title>
        <authorList>
            <person name="Wang G."/>
        </authorList>
    </citation>
    <scope>NUCLEOTIDE SEQUENCE</scope>
    <source>
        <strain evidence="2">BMA12</strain>
    </source>
</reference>
<keyword evidence="1" id="KW-1133">Transmembrane helix</keyword>
<evidence type="ECO:0000256" key="1">
    <source>
        <dbReference type="SAM" id="Phobius"/>
    </source>
</evidence>
<keyword evidence="1" id="KW-0472">Membrane</keyword>
<dbReference type="Proteomes" id="UP001172083">
    <property type="component" value="Unassembled WGS sequence"/>
</dbReference>
<feature type="transmembrane region" description="Helical" evidence="1">
    <location>
        <begin position="76"/>
        <end position="96"/>
    </location>
</feature>
<organism evidence="2 3">
    <name type="scientific">Agaribacillus aureus</name>
    <dbReference type="NCBI Taxonomy" id="3051825"/>
    <lineage>
        <taxon>Bacteria</taxon>
        <taxon>Pseudomonadati</taxon>
        <taxon>Bacteroidota</taxon>
        <taxon>Cytophagia</taxon>
        <taxon>Cytophagales</taxon>
        <taxon>Splendidivirgaceae</taxon>
        <taxon>Agaribacillus</taxon>
    </lineage>
</organism>
<gene>
    <name evidence="2" type="ORF">QQ020_19295</name>
</gene>
<accession>A0ABT8LB86</accession>
<dbReference type="EMBL" id="JAUJEB010000004">
    <property type="protein sequence ID" value="MDN5214232.1"/>
    <property type="molecule type" value="Genomic_DNA"/>
</dbReference>
<keyword evidence="3" id="KW-1185">Reference proteome</keyword>
<comment type="caution">
    <text evidence="2">The sequence shown here is derived from an EMBL/GenBank/DDBJ whole genome shotgun (WGS) entry which is preliminary data.</text>
</comment>
<evidence type="ECO:0000313" key="3">
    <source>
        <dbReference type="Proteomes" id="UP001172083"/>
    </source>
</evidence>